<name>A0A2H1FGU5_9ARCH</name>
<gene>
    <name evidence="1" type="ORF">NCS_11734</name>
</gene>
<evidence type="ECO:0000313" key="1">
    <source>
        <dbReference type="EMBL" id="SMH71922.1"/>
    </source>
</evidence>
<reference evidence="2" key="1">
    <citation type="submission" date="2017-03" db="EMBL/GenBank/DDBJ databases">
        <authorList>
            <person name="Herbold C."/>
        </authorList>
    </citation>
    <scope>NUCLEOTIDE SEQUENCE [LARGE SCALE GENOMIC DNA]</scope>
</reference>
<dbReference type="AlphaFoldDB" id="A0A2H1FGU5"/>
<sequence length="125" mass="13973">MTCKGICTRYKAQKPVGTGRYASGQKRCQICEIFIKWEGLWCPCCGYRLRTKPRNLKYKAKLRARVEADQLEAVAVKAAEVEEIELVEPIAVKKATKKAKTTKAKTTKVKTVKAMKKVAVTPVAI</sequence>
<dbReference type="Proteomes" id="UP000230607">
    <property type="component" value="Chromosome 1"/>
</dbReference>
<organism evidence="1 2">
    <name type="scientific">Candidatus Nitrosotalea okcheonensis</name>
    <dbReference type="NCBI Taxonomy" id="1903276"/>
    <lineage>
        <taxon>Archaea</taxon>
        <taxon>Nitrososphaerota</taxon>
        <taxon>Nitrososphaeria</taxon>
        <taxon>Nitrosotaleales</taxon>
        <taxon>Nitrosotaleaceae</taxon>
        <taxon>Nitrosotalea</taxon>
    </lineage>
</organism>
<dbReference type="EMBL" id="LT841358">
    <property type="protein sequence ID" value="SMH71922.1"/>
    <property type="molecule type" value="Genomic_DNA"/>
</dbReference>
<protein>
    <submittedName>
        <fullName evidence="1">Uncharacterized protein</fullName>
    </submittedName>
</protein>
<dbReference type="RefSeq" id="WP_231911767.1">
    <property type="nucleotide sequence ID" value="NZ_LT841358.1"/>
</dbReference>
<proteinExistence type="predicted"/>
<evidence type="ECO:0000313" key="2">
    <source>
        <dbReference type="Proteomes" id="UP000230607"/>
    </source>
</evidence>
<accession>A0A2H1FGU5</accession>
<keyword evidence="2" id="KW-1185">Reference proteome</keyword>